<sequence length="463" mass="53182">MTAFLWWLCILIVIAPYEIRSCATINAKRDEEKQKKADLAKSLQDICRKSIEEDKRRKFIKKRAENSAIPRKQDIVRNSSGNASTKSKETASSQVDAKIDQTPSSLPPQTDAELEELLDRVRLRAKTTIEEEEEDEYAETPDSIAWFAKQLYGLMGEEADYFLHPKMAQRVSKPVNPKLHAQGGESGVKKLWGTLRNESKKKLMEEDETIPRELKMAYSAFVRESLTKDWKPVKRNFFKKDDVPQMLQLIDTSRMERTNARKYRAGLMFRSSNMNEDKSRVLLHNKDMTEHDSGEDGVARFIPDNYTPEDKPEYKKWLVSTEEDDKSFSVESELKLLLSLANERDRATGGRPKILPSIHFLTEKESTVDGEFTKRWKEADERKRQEKLVSLRNSNGNTDGAIETNIRCVITAEGDTSEEIWEPLSMNALMEYSRQRNVAGRGGFTQGSMKYWNSAPLPAIHSQ</sequence>
<comment type="caution">
    <text evidence="3">The sequence shown here is derived from an EMBL/GenBank/DDBJ whole genome shotgun (WGS) entry which is preliminary data.</text>
</comment>
<gene>
    <name evidence="3" type="ORF">DGYR_LOCUS4301</name>
</gene>
<dbReference type="Proteomes" id="UP000549394">
    <property type="component" value="Unassembled WGS sequence"/>
</dbReference>
<accession>A0A7I8VHT6</accession>
<evidence type="ECO:0000256" key="1">
    <source>
        <dbReference type="SAM" id="MobiDB-lite"/>
    </source>
</evidence>
<dbReference type="InterPro" id="IPR029241">
    <property type="entry name" value="TSGA13"/>
</dbReference>
<dbReference type="PANTHER" id="PTHR37352:SF1">
    <property type="entry name" value="TESTIS-SPECIFIC GENE 13 PROTEIN"/>
    <property type="match status" value="1"/>
</dbReference>
<dbReference type="OrthoDB" id="9946729at2759"/>
<feature type="compositionally biased region" description="Polar residues" evidence="1">
    <location>
        <begin position="76"/>
        <end position="108"/>
    </location>
</feature>
<feature type="signal peptide" evidence="2">
    <location>
        <begin position="1"/>
        <end position="16"/>
    </location>
</feature>
<proteinExistence type="predicted"/>
<dbReference type="AlphaFoldDB" id="A0A7I8VHT6"/>
<organism evidence="3 4">
    <name type="scientific">Dimorphilus gyrociliatus</name>
    <dbReference type="NCBI Taxonomy" id="2664684"/>
    <lineage>
        <taxon>Eukaryota</taxon>
        <taxon>Metazoa</taxon>
        <taxon>Spiralia</taxon>
        <taxon>Lophotrochozoa</taxon>
        <taxon>Annelida</taxon>
        <taxon>Polychaeta</taxon>
        <taxon>Polychaeta incertae sedis</taxon>
        <taxon>Dinophilidae</taxon>
        <taxon>Dimorphilus</taxon>
    </lineage>
</organism>
<evidence type="ECO:0000313" key="3">
    <source>
        <dbReference type="EMBL" id="CAD5115573.1"/>
    </source>
</evidence>
<name>A0A7I8VHT6_9ANNE</name>
<dbReference type="PANTHER" id="PTHR37352">
    <property type="entry name" value="TESTIS-SPECIFIC GENE 13 PROTEIN"/>
    <property type="match status" value="1"/>
</dbReference>
<keyword evidence="2" id="KW-0732">Signal</keyword>
<feature type="chain" id="PRO_5029514711" evidence="2">
    <location>
        <begin position="17"/>
        <end position="463"/>
    </location>
</feature>
<dbReference type="EMBL" id="CAJFCJ010000006">
    <property type="protein sequence ID" value="CAD5115573.1"/>
    <property type="molecule type" value="Genomic_DNA"/>
</dbReference>
<protein>
    <submittedName>
        <fullName evidence="3">DgyrCDS4535</fullName>
    </submittedName>
</protein>
<reference evidence="3 4" key="1">
    <citation type="submission" date="2020-08" db="EMBL/GenBank/DDBJ databases">
        <authorList>
            <person name="Hejnol A."/>
        </authorList>
    </citation>
    <scope>NUCLEOTIDE SEQUENCE [LARGE SCALE GENOMIC DNA]</scope>
</reference>
<evidence type="ECO:0000313" key="4">
    <source>
        <dbReference type="Proteomes" id="UP000549394"/>
    </source>
</evidence>
<feature type="region of interest" description="Disordered" evidence="1">
    <location>
        <begin position="70"/>
        <end position="112"/>
    </location>
</feature>
<evidence type="ECO:0000256" key="2">
    <source>
        <dbReference type="SAM" id="SignalP"/>
    </source>
</evidence>
<keyword evidence="4" id="KW-1185">Reference proteome</keyword>